<dbReference type="PANTHER" id="PTHR42647:SF12">
    <property type="entry name" value="BOI-RELATED E3 UBIQUITIN-PROTEIN LIGASE 2-RELATED"/>
    <property type="match status" value="1"/>
</dbReference>
<dbReference type="GO" id="GO:0008270">
    <property type="term" value="F:zinc ion binding"/>
    <property type="evidence" value="ECO:0007669"/>
    <property type="project" value="UniProtKB-KW"/>
</dbReference>
<evidence type="ECO:0000313" key="4">
    <source>
        <dbReference type="EnsemblPlants" id="LPERR03G25240.1"/>
    </source>
</evidence>
<name>A0A0D9VXR7_9ORYZ</name>
<keyword evidence="1" id="KW-0479">Metal-binding</keyword>
<reference evidence="4" key="3">
    <citation type="submission" date="2015-04" db="UniProtKB">
        <authorList>
            <consortium name="EnsemblPlants"/>
        </authorList>
    </citation>
    <scope>IDENTIFICATION</scope>
</reference>
<dbReference type="HOGENOM" id="CLU_1039607_0_0_1"/>
<keyword evidence="5" id="KW-1185">Reference proteome</keyword>
<keyword evidence="3" id="KW-0862">Zinc</keyword>
<evidence type="ECO:0000256" key="1">
    <source>
        <dbReference type="ARBA" id="ARBA00022723"/>
    </source>
</evidence>
<sequence>MAVGAEVGNHRCDRSAVENAVNSKQMYGDNMGFVSPPCAVNDSKQMYGDNTGFVSPPCAVGTCPYTPFFYVPAGVATTTTTVRNNVTFANGTAVATPPAPATKRARGEGQLQIPGLDGRAKQRKLINVVDPHVGVDQRWLRHAMRDQGADQVAERQRRRHAMALLVDAARQVAAKNAEIERTRSLVRALEARLRGMHAQALAWRGVALSSQAEAAALRSDLERALQRPPSPGETADAESCCYGDNGVDVLGGGEEEVGSDCCLIPQSW</sequence>
<dbReference type="Gramene" id="LPERR03G25240.1">
    <property type="protein sequence ID" value="LPERR03G25240.1"/>
    <property type="gene ID" value="LPERR03G25240"/>
</dbReference>
<dbReference type="AlphaFoldDB" id="A0A0D9VXR7"/>
<dbReference type="STRING" id="77586.A0A0D9VXR7"/>
<organism evidence="4 5">
    <name type="scientific">Leersia perrieri</name>
    <dbReference type="NCBI Taxonomy" id="77586"/>
    <lineage>
        <taxon>Eukaryota</taxon>
        <taxon>Viridiplantae</taxon>
        <taxon>Streptophyta</taxon>
        <taxon>Embryophyta</taxon>
        <taxon>Tracheophyta</taxon>
        <taxon>Spermatophyta</taxon>
        <taxon>Magnoliopsida</taxon>
        <taxon>Liliopsida</taxon>
        <taxon>Poales</taxon>
        <taxon>Poaceae</taxon>
        <taxon>BOP clade</taxon>
        <taxon>Oryzoideae</taxon>
        <taxon>Oryzeae</taxon>
        <taxon>Oryzinae</taxon>
        <taxon>Leersia</taxon>
    </lineage>
</organism>
<reference evidence="4 5" key="1">
    <citation type="submission" date="2012-08" db="EMBL/GenBank/DDBJ databases">
        <title>Oryza genome evolution.</title>
        <authorList>
            <person name="Wing R.A."/>
        </authorList>
    </citation>
    <scope>NUCLEOTIDE SEQUENCE</scope>
</reference>
<keyword evidence="2" id="KW-0863">Zinc-finger</keyword>
<dbReference type="Proteomes" id="UP000032180">
    <property type="component" value="Chromosome 3"/>
</dbReference>
<evidence type="ECO:0000256" key="3">
    <source>
        <dbReference type="ARBA" id="ARBA00022833"/>
    </source>
</evidence>
<dbReference type="GO" id="GO:0043067">
    <property type="term" value="P:regulation of programmed cell death"/>
    <property type="evidence" value="ECO:0007669"/>
    <property type="project" value="TreeGrafter"/>
</dbReference>
<proteinExistence type="predicted"/>
<dbReference type="GO" id="GO:0004842">
    <property type="term" value="F:ubiquitin-protein transferase activity"/>
    <property type="evidence" value="ECO:0007669"/>
    <property type="project" value="TreeGrafter"/>
</dbReference>
<protein>
    <submittedName>
        <fullName evidence="4">Uncharacterized protein</fullName>
    </submittedName>
</protein>
<reference evidence="5" key="2">
    <citation type="submission" date="2013-12" db="EMBL/GenBank/DDBJ databases">
        <authorList>
            <person name="Yu Y."/>
            <person name="Lee S."/>
            <person name="de Baynast K."/>
            <person name="Wissotski M."/>
            <person name="Liu L."/>
            <person name="Talag J."/>
            <person name="Goicoechea J."/>
            <person name="Angelova A."/>
            <person name="Jetty R."/>
            <person name="Kudrna D."/>
            <person name="Golser W."/>
            <person name="Rivera L."/>
            <person name="Zhang J."/>
            <person name="Wing R."/>
        </authorList>
    </citation>
    <scope>NUCLEOTIDE SEQUENCE</scope>
</reference>
<evidence type="ECO:0000313" key="5">
    <source>
        <dbReference type="Proteomes" id="UP000032180"/>
    </source>
</evidence>
<accession>A0A0D9VXR7</accession>
<dbReference type="EnsemblPlants" id="LPERR03G25240.1">
    <property type="protein sequence ID" value="LPERR03G25240.1"/>
    <property type="gene ID" value="LPERR03G25240"/>
</dbReference>
<evidence type="ECO:0000256" key="2">
    <source>
        <dbReference type="ARBA" id="ARBA00022771"/>
    </source>
</evidence>
<dbReference type="PANTHER" id="PTHR42647">
    <property type="entry name" value="SBP (S-RIBONUCLEASE BINDING PROTEIN) FAMILY PROTEIN"/>
    <property type="match status" value="1"/>
</dbReference>